<evidence type="ECO:0000313" key="6">
    <source>
        <dbReference type="Proteomes" id="UP000215199"/>
    </source>
</evidence>
<dbReference type="InterPro" id="IPR045851">
    <property type="entry name" value="AMP-bd_C_sf"/>
</dbReference>
<dbReference type="GO" id="GO:0044550">
    <property type="term" value="P:secondary metabolite biosynthetic process"/>
    <property type="evidence" value="ECO:0007669"/>
    <property type="project" value="TreeGrafter"/>
</dbReference>
<dbReference type="Gene3D" id="3.30.300.30">
    <property type="match status" value="1"/>
</dbReference>
<evidence type="ECO:0000256" key="2">
    <source>
        <dbReference type="ARBA" id="ARBA00022741"/>
    </source>
</evidence>
<dbReference type="PANTHER" id="PTHR45527:SF1">
    <property type="entry name" value="FATTY ACID SYNTHASE"/>
    <property type="match status" value="1"/>
</dbReference>
<dbReference type="GO" id="GO:0016874">
    <property type="term" value="F:ligase activity"/>
    <property type="evidence" value="ECO:0007669"/>
    <property type="project" value="UniProtKB-KW"/>
</dbReference>
<feature type="domain" description="AMP-dependent synthetase/ligase" evidence="4">
    <location>
        <begin position="16"/>
        <end position="369"/>
    </location>
</feature>
<evidence type="ECO:0000313" key="5">
    <source>
        <dbReference type="EMBL" id="OXM64014.1"/>
    </source>
</evidence>
<evidence type="ECO:0000256" key="1">
    <source>
        <dbReference type="ARBA" id="ARBA00022598"/>
    </source>
</evidence>
<keyword evidence="1 5" id="KW-0436">Ligase</keyword>
<dbReference type="SUPFAM" id="SSF56801">
    <property type="entry name" value="Acetyl-CoA synthetase-like"/>
    <property type="match status" value="1"/>
</dbReference>
<organism evidence="5 6">
    <name type="scientific">Amycolatopsis vastitatis</name>
    <dbReference type="NCBI Taxonomy" id="1905142"/>
    <lineage>
        <taxon>Bacteria</taxon>
        <taxon>Bacillati</taxon>
        <taxon>Actinomycetota</taxon>
        <taxon>Actinomycetes</taxon>
        <taxon>Pseudonocardiales</taxon>
        <taxon>Pseudonocardiaceae</taxon>
        <taxon>Amycolatopsis</taxon>
    </lineage>
</organism>
<keyword evidence="2" id="KW-0547">Nucleotide-binding</keyword>
<dbReference type="PROSITE" id="PS00455">
    <property type="entry name" value="AMP_BINDING"/>
    <property type="match status" value="1"/>
</dbReference>
<dbReference type="Proteomes" id="UP000215199">
    <property type="component" value="Unassembled WGS sequence"/>
</dbReference>
<proteinExistence type="predicted"/>
<reference evidence="6" key="1">
    <citation type="submission" date="2017-07" db="EMBL/GenBank/DDBJ databases">
        <title>Comparative genome mining reveals phylogenetic distribution patterns of secondary metabolites in Amycolatopsis.</title>
        <authorList>
            <person name="Adamek M."/>
            <person name="Alanjary M."/>
            <person name="Sales-Ortells H."/>
            <person name="Goodfellow M."/>
            <person name="Bull A.T."/>
            <person name="Kalinowski J."/>
            <person name="Ziemert N."/>
        </authorList>
    </citation>
    <scope>NUCLEOTIDE SEQUENCE [LARGE SCALE GENOMIC DNA]</scope>
    <source>
        <strain evidence="6">H5</strain>
    </source>
</reference>
<comment type="caution">
    <text evidence="5">The sequence shown here is derived from an EMBL/GenBank/DDBJ whole genome shotgun (WGS) entry which is preliminary data.</text>
</comment>
<dbReference type="InterPro" id="IPR000873">
    <property type="entry name" value="AMP-dep_synth/lig_dom"/>
</dbReference>
<dbReference type="GO" id="GO:0005524">
    <property type="term" value="F:ATP binding"/>
    <property type="evidence" value="ECO:0007669"/>
    <property type="project" value="UniProtKB-KW"/>
</dbReference>
<dbReference type="PANTHER" id="PTHR45527">
    <property type="entry name" value="NONRIBOSOMAL PEPTIDE SYNTHETASE"/>
    <property type="match status" value="1"/>
</dbReference>
<name>A0A229SZF9_9PSEU</name>
<dbReference type="InterPro" id="IPR042099">
    <property type="entry name" value="ANL_N_sf"/>
</dbReference>
<dbReference type="GO" id="GO:0005737">
    <property type="term" value="C:cytoplasm"/>
    <property type="evidence" value="ECO:0007669"/>
    <property type="project" value="TreeGrafter"/>
</dbReference>
<dbReference type="AlphaFoldDB" id="A0A229SZF9"/>
<dbReference type="GO" id="GO:0031177">
    <property type="term" value="F:phosphopantetheine binding"/>
    <property type="evidence" value="ECO:0007669"/>
    <property type="project" value="TreeGrafter"/>
</dbReference>
<protein>
    <submittedName>
        <fullName evidence="5">D-alanine--poly(Phosphoribitol) ligase</fullName>
    </submittedName>
</protein>
<dbReference type="InterPro" id="IPR044507">
    <property type="entry name" value="DltA-like"/>
</dbReference>
<sequence length="503" mass="53702">MPDPIQPAARTLYQWFAASVARVPDAVAVEVDGAAVTYRALDDLSARLAARIAAECGELPRRVGLLASRSLLAFAGYLAATRLGATVVPLNAGHPVERNRAVCRAARPDLLLADAGGAAQAGELAGPVPNALVEPSLADLPPARPPDARPDPDAVAYILFTSGSTGRPKGVPVRHRNVDAFLAHNVSRFAVEPGCRLSHTFDLTFDLAVFDLFVSWAGGATLVCPGRTELTQPVRYLAERELTHWFSVPAAITVAAELGTLTTDVPGSAALRYSIFCGEQFTLRQAQAWHAVAPRSAIVNAYGPTELTIACADYQLPADPADWPGTGNDTVPIGQPYPHLDAVVLDADGRPAAEGELCVRGPQRFDGYLDPADDAGRFTEGRHYRTGDVVRREGGQWVHVGRLDQQVQVNGYRVELGEVEAALRRTDGIGTAVVVATAHGGRTELAAFYTGDLPAARVRRELRRALPVYMVPRRLTPLPSIPLNANGKADRPRLRAMAAATAR</sequence>
<accession>A0A229SZF9</accession>
<dbReference type="CDD" id="cd05945">
    <property type="entry name" value="DltA"/>
    <property type="match status" value="1"/>
</dbReference>
<evidence type="ECO:0000259" key="4">
    <source>
        <dbReference type="Pfam" id="PF00501"/>
    </source>
</evidence>
<evidence type="ECO:0000256" key="3">
    <source>
        <dbReference type="ARBA" id="ARBA00022840"/>
    </source>
</evidence>
<keyword evidence="3" id="KW-0067">ATP-binding</keyword>
<keyword evidence="6" id="KW-1185">Reference proteome</keyword>
<dbReference type="Gene3D" id="3.40.50.12780">
    <property type="entry name" value="N-terminal domain of ligase-like"/>
    <property type="match status" value="1"/>
</dbReference>
<dbReference type="InterPro" id="IPR020845">
    <property type="entry name" value="AMP-binding_CS"/>
</dbReference>
<dbReference type="RefSeq" id="WP_093950383.1">
    <property type="nucleotide sequence ID" value="NZ_NMUL01000030.1"/>
</dbReference>
<gene>
    <name evidence="5" type="ORF">CF165_27045</name>
</gene>
<dbReference type="Pfam" id="PF00501">
    <property type="entry name" value="AMP-binding"/>
    <property type="match status" value="1"/>
</dbReference>
<dbReference type="OrthoDB" id="3243414at2"/>
<dbReference type="GO" id="GO:0043041">
    <property type="term" value="P:amino acid activation for nonribosomal peptide biosynthetic process"/>
    <property type="evidence" value="ECO:0007669"/>
    <property type="project" value="TreeGrafter"/>
</dbReference>
<dbReference type="EMBL" id="NMUL01000030">
    <property type="protein sequence ID" value="OXM64014.1"/>
    <property type="molecule type" value="Genomic_DNA"/>
</dbReference>